<comment type="caution">
    <text evidence="2">The sequence shown here is derived from an EMBL/GenBank/DDBJ whole genome shotgun (WGS) entry which is preliminary data.</text>
</comment>
<evidence type="ECO:0000313" key="2">
    <source>
        <dbReference type="EMBL" id="MED6169682.1"/>
    </source>
</evidence>
<feature type="compositionally biased region" description="Polar residues" evidence="1">
    <location>
        <begin position="96"/>
        <end position="105"/>
    </location>
</feature>
<keyword evidence="3" id="KW-1185">Reference proteome</keyword>
<reference evidence="2 3" key="1">
    <citation type="journal article" date="2023" name="Plants (Basel)">
        <title>Bridging the Gap: Combining Genomics and Transcriptomics Approaches to Understand Stylosanthes scabra, an Orphan Legume from the Brazilian Caatinga.</title>
        <authorList>
            <person name="Ferreira-Neto J.R.C."/>
            <person name="da Silva M.D."/>
            <person name="Binneck E."/>
            <person name="de Melo N.F."/>
            <person name="da Silva R.H."/>
            <person name="de Melo A.L.T.M."/>
            <person name="Pandolfi V."/>
            <person name="Bustamante F.O."/>
            <person name="Brasileiro-Vidal A.C."/>
            <person name="Benko-Iseppon A.M."/>
        </authorList>
    </citation>
    <scope>NUCLEOTIDE SEQUENCE [LARGE SCALE GENOMIC DNA]</scope>
    <source>
        <tissue evidence="2">Leaves</tissue>
    </source>
</reference>
<evidence type="ECO:0000256" key="1">
    <source>
        <dbReference type="SAM" id="MobiDB-lite"/>
    </source>
</evidence>
<sequence length="153" mass="17314">MWVMHPPSQHGPTTRRFHRKKTLFKAPQSLAKHPPWPNFLLKYPPPSRSCFSSDNAAEQPSLCREVRSSFDVTAAVEVVDIDDDMNDFPTDPNPTPIATSIHTGSPTPTPTPTPTPELPPLIVQRTPKDRVKMWARRTRMERKHCTCHSILTA</sequence>
<evidence type="ECO:0000313" key="3">
    <source>
        <dbReference type="Proteomes" id="UP001341840"/>
    </source>
</evidence>
<protein>
    <submittedName>
        <fullName evidence="2">Uncharacterized protein</fullName>
    </submittedName>
</protein>
<organism evidence="2 3">
    <name type="scientific">Stylosanthes scabra</name>
    <dbReference type="NCBI Taxonomy" id="79078"/>
    <lineage>
        <taxon>Eukaryota</taxon>
        <taxon>Viridiplantae</taxon>
        <taxon>Streptophyta</taxon>
        <taxon>Embryophyta</taxon>
        <taxon>Tracheophyta</taxon>
        <taxon>Spermatophyta</taxon>
        <taxon>Magnoliopsida</taxon>
        <taxon>eudicotyledons</taxon>
        <taxon>Gunneridae</taxon>
        <taxon>Pentapetalae</taxon>
        <taxon>rosids</taxon>
        <taxon>fabids</taxon>
        <taxon>Fabales</taxon>
        <taxon>Fabaceae</taxon>
        <taxon>Papilionoideae</taxon>
        <taxon>50 kb inversion clade</taxon>
        <taxon>dalbergioids sensu lato</taxon>
        <taxon>Dalbergieae</taxon>
        <taxon>Pterocarpus clade</taxon>
        <taxon>Stylosanthes</taxon>
    </lineage>
</organism>
<accession>A0ABU6V8G4</accession>
<gene>
    <name evidence="2" type="ORF">PIB30_023544</name>
</gene>
<dbReference type="Proteomes" id="UP001341840">
    <property type="component" value="Unassembled WGS sequence"/>
</dbReference>
<feature type="region of interest" description="Disordered" evidence="1">
    <location>
        <begin position="83"/>
        <end position="121"/>
    </location>
</feature>
<name>A0ABU6V8G4_9FABA</name>
<dbReference type="EMBL" id="JASCZI010151117">
    <property type="protein sequence ID" value="MED6169682.1"/>
    <property type="molecule type" value="Genomic_DNA"/>
</dbReference>
<feature type="compositionally biased region" description="Pro residues" evidence="1">
    <location>
        <begin position="107"/>
        <end position="119"/>
    </location>
</feature>
<proteinExistence type="predicted"/>